<dbReference type="Gene3D" id="3.40.33.10">
    <property type="entry name" value="CAP"/>
    <property type="match status" value="1"/>
</dbReference>
<dbReference type="KEGG" id="tem:JW646_01060"/>
<dbReference type="PANTHER" id="PTHR31157:SF1">
    <property type="entry name" value="SCP DOMAIN-CONTAINING PROTEIN"/>
    <property type="match status" value="1"/>
</dbReference>
<evidence type="ECO:0000313" key="4">
    <source>
        <dbReference type="Proteomes" id="UP001198983"/>
    </source>
</evidence>
<accession>A0AAX2ZI63</accession>
<evidence type="ECO:0000313" key="3">
    <source>
        <dbReference type="EMBL" id="UEL48072.1"/>
    </source>
</evidence>
<dbReference type="PANTHER" id="PTHR31157">
    <property type="entry name" value="SCP DOMAIN-CONTAINING PROTEIN"/>
    <property type="match status" value="1"/>
</dbReference>
<dbReference type="SUPFAM" id="SSF55797">
    <property type="entry name" value="PR-1-like"/>
    <property type="match status" value="1"/>
</dbReference>
<organism evidence="3 4">
    <name type="scientific">Terrisporobacter hibernicus</name>
    <dbReference type="NCBI Taxonomy" id="2813371"/>
    <lineage>
        <taxon>Bacteria</taxon>
        <taxon>Bacillati</taxon>
        <taxon>Bacillota</taxon>
        <taxon>Clostridia</taxon>
        <taxon>Peptostreptococcales</taxon>
        <taxon>Peptostreptococcaceae</taxon>
        <taxon>Terrisporobacter</taxon>
    </lineage>
</organism>
<dbReference type="AlphaFoldDB" id="A0AAX2ZI63"/>
<feature type="domain" description="CAP-associated" evidence="2">
    <location>
        <begin position="63"/>
        <end position="195"/>
    </location>
</feature>
<dbReference type="InterPro" id="IPR014044">
    <property type="entry name" value="CAP_dom"/>
</dbReference>
<gene>
    <name evidence="3" type="ORF">JW646_01060</name>
</gene>
<proteinExistence type="predicted"/>
<name>A0AAX2ZI63_9FIRM</name>
<keyword evidence="4" id="KW-1185">Reference proteome</keyword>
<protein>
    <submittedName>
        <fullName evidence="3">Peptidase</fullName>
    </submittedName>
</protein>
<dbReference type="InterPro" id="IPR029410">
    <property type="entry name" value="CAP_assoc"/>
</dbReference>
<sequence>MKKIISIFLVIFLVFFYNTGYFIEIKDEIQEKFLKNDLDTRVETIDNKETNIKEVYNFKQIKIGDSKDSVIKKINKPNRIDKSEYNFNWYVYNAYKENFVMVGIKNNKVVALFTNNIDSCENEDIYINKDIKYIKENYESLKYKNKGNIKYEISSNNEYSVIYKNKKYITVFYDKFNKNKICAYQIIEKSCEDEIKDIYAPQDKDIEKSFMYQIIDLVNSTRYKYNLNGLYYNEKATICATKHSEDMKNNDFFDHVNLKNKTPFDRMEKEGIDYLSAGENIAAGQTSAIFVHNGLMNSQGHRKNILGNYKYIGVGVVFGGKYKTYYTENFFG</sequence>
<dbReference type="Proteomes" id="UP001198983">
    <property type="component" value="Chromosome"/>
</dbReference>
<dbReference type="EMBL" id="CP081135">
    <property type="protein sequence ID" value="UEL48072.1"/>
    <property type="molecule type" value="Genomic_DNA"/>
</dbReference>
<dbReference type="Pfam" id="PF14504">
    <property type="entry name" value="CAP_assoc_N"/>
    <property type="match status" value="1"/>
</dbReference>
<dbReference type="CDD" id="cd05379">
    <property type="entry name" value="CAP_bacterial"/>
    <property type="match status" value="1"/>
</dbReference>
<dbReference type="RefSeq" id="WP_074917686.1">
    <property type="nucleotide sequence ID" value="NZ_CP081135.1"/>
</dbReference>
<dbReference type="InterPro" id="IPR035940">
    <property type="entry name" value="CAP_sf"/>
</dbReference>
<evidence type="ECO:0000259" key="2">
    <source>
        <dbReference type="Pfam" id="PF14504"/>
    </source>
</evidence>
<reference evidence="3 4" key="1">
    <citation type="journal article" date="2023" name="Int. J. Syst. Evol. Microbiol.">
        <title>Terrisporobacter hibernicus sp. nov., isolated from bovine faeces in Northern Ireland.</title>
        <authorList>
            <person name="Mitchell M."/>
            <person name="Nguyen S.V."/>
            <person name="Connor M."/>
            <person name="Fairley D.J."/>
            <person name="Donoghue O."/>
            <person name="Marshall H."/>
            <person name="Koolman L."/>
            <person name="McMullan G."/>
            <person name="Schaffer K.E."/>
            <person name="McGrath J.W."/>
            <person name="Fanning S."/>
        </authorList>
    </citation>
    <scope>NUCLEOTIDE SEQUENCE [LARGE SCALE GENOMIC DNA]</scope>
    <source>
        <strain evidence="3 4">MCA3</strain>
    </source>
</reference>
<evidence type="ECO:0000259" key="1">
    <source>
        <dbReference type="Pfam" id="PF00188"/>
    </source>
</evidence>
<dbReference type="Pfam" id="PF00188">
    <property type="entry name" value="CAP"/>
    <property type="match status" value="1"/>
</dbReference>
<feature type="domain" description="SCP" evidence="1">
    <location>
        <begin position="216"/>
        <end position="330"/>
    </location>
</feature>